<evidence type="ECO:0000313" key="1">
    <source>
        <dbReference type="EMBL" id="MBB5746538.1"/>
    </source>
</evidence>
<organism evidence="1 2">
    <name type="scientific">Brevundimonas variabilis</name>
    <dbReference type="NCBI Taxonomy" id="74312"/>
    <lineage>
        <taxon>Bacteria</taxon>
        <taxon>Pseudomonadati</taxon>
        <taxon>Pseudomonadota</taxon>
        <taxon>Alphaproteobacteria</taxon>
        <taxon>Caulobacterales</taxon>
        <taxon>Caulobacteraceae</taxon>
        <taxon>Brevundimonas</taxon>
    </lineage>
</organism>
<reference evidence="1 2" key="1">
    <citation type="submission" date="2020-08" db="EMBL/GenBank/DDBJ databases">
        <title>Genomic Encyclopedia of Type Strains, Phase IV (KMG-IV): sequencing the most valuable type-strain genomes for metagenomic binning, comparative biology and taxonomic classification.</title>
        <authorList>
            <person name="Goeker M."/>
        </authorList>
    </citation>
    <scope>NUCLEOTIDE SEQUENCE [LARGE SCALE GENOMIC DNA]</scope>
    <source>
        <strain evidence="1 2">DSM 4737</strain>
    </source>
</reference>
<gene>
    <name evidence="1" type="ORF">GGR13_002142</name>
</gene>
<accession>A0A7W9CJG2</accession>
<evidence type="ECO:0000313" key="2">
    <source>
        <dbReference type="Proteomes" id="UP000545037"/>
    </source>
</evidence>
<dbReference type="EMBL" id="JACHOR010000003">
    <property type="protein sequence ID" value="MBB5746538.1"/>
    <property type="molecule type" value="Genomic_DNA"/>
</dbReference>
<dbReference type="AlphaFoldDB" id="A0A7W9CJG2"/>
<dbReference type="Proteomes" id="UP000545037">
    <property type="component" value="Unassembled WGS sequence"/>
</dbReference>
<comment type="caution">
    <text evidence="1">The sequence shown here is derived from an EMBL/GenBank/DDBJ whole genome shotgun (WGS) entry which is preliminary data.</text>
</comment>
<sequence length="41" mass="4797">MKVQTKSRILRFGAARLLTRAVTDGDFVEMNAHFRWDMPTE</sequence>
<dbReference type="RefSeq" id="WP_281380575.1">
    <property type="nucleotide sequence ID" value="NZ_JACHOR010000003.1"/>
</dbReference>
<name>A0A7W9CJG2_9CAUL</name>
<protein>
    <submittedName>
        <fullName evidence="1">Uncharacterized protein</fullName>
    </submittedName>
</protein>
<proteinExistence type="predicted"/>
<keyword evidence="2" id="KW-1185">Reference proteome</keyword>